<dbReference type="SUPFAM" id="SSF56059">
    <property type="entry name" value="Glutathione synthetase ATP-binding domain-like"/>
    <property type="match status" value="1"/>
</dbReference>
<evidence type="ECO:0000256" key="3">
    <source>
        <dbReference type="ARBA" id="ARBA00022741"/>
    </source>
</evidence>
<comment type="similarity">
    <text evidence="1">Belongs to the tubulin--tyrosine ligase family.</text>
</comment>
<dbReference type="EMBL" id="UYWX01001663">
    <property type="protein sequence ID" value="VDM21478.1"/>
    <property type="molecule type" value="Genomic_DNA"/>
</dbReference>
<protein>
    <recommendedName>
        <fullName evidence="5">Tubulin--tyrosine ligase-like protein 9</fullName>
    </recommendedName>
</protein>
<reference evidence="9" key="1">
    <citation type="submission" date="2017-02" db="UniProtKB">
        <authorList>
            <consortium name="WormBaseParasite"/>
        </authorList>
    </citation>
    <scope>IDENTIFICATION</scope>
</reference>
<evidence type="ECO:0000256" key="4">
    <source>
        <dbReference type="ARBA" id="ARBA00022840"/>
    </source>
</evidence>
<dbReference type="GO" id="GO:0005524">
    <property type="term" value="F:ATP binding"/>
    <property type="evidence" value="ECO:0007669"/>
    <property type="project" value="UniProtKB-KW"/>
</dbReference>
<dbReference type="Pfam" id="PF03133">
    <property type="entry name" value="TTL"/>
    <property type="match status" value="1"/>
</dbReference>
<evidence type="ECO:0000313" key="9">
    <source>
        <dbReference type="WBParaSite" id="TTAC_0000292001-mRNA-1"/>
    </source>
</evidence>
<dbReference type="InterPro" id="IPR004344">
    <property type="entry name" value="TTL/TTLL_fam"/>
</dbReference>
<dbReference type="GO" id="GO:0036064">
    <property type="term" value="C:ciliary basal body"/>
    <property type="evidence" value="ECO:0007669"/>
    <property type="project" value="TreeGrafter"/>
</dbReference>
<dbReference type="PROSITE" id="PS51221">
    <property type="entry name" value="TTL"/>
    <property type="match status" value="1"/>
</dbReference>
<proteinExistence type="inferred from homology"/>
<evidence type="ECO:0000256" key="5">
    <source>
        <dbReference type="ARBA" id="ARBA00030445"/>
    </source>
</evidence>
<dbReference type="WBParaSite" id="TTAC_0000292001-mRNA-1">
    <property type="protein sequence ID" value="TTAC_0000292001-mRNA-1"/>
    <property type="gene ID" value="TTAC_0000292001"/>
</dbReference>
<dbReference type="Gene3D" id="3.30.470.20">
    <property type="entry name" value="ATP-grasp fold, B domain"/>
    <property type="match status" value="1"/>
</dbReference>
<reference evidence="7 8" key="2">
    <citation type="submission" date="2018-11" db="EMBL/GenBank/DDBJ databases">
        <authorList>
            <consortium name="Pathogen Informatics"/>
        </authorList>
    </citation>
    <scope>NUCLEOTIDE SEQUENCE [LARGE SCALE GENOMIC DNA]</scope>
</reference>
<dbReference type="GO" id="GO:0015631">
    <property type="term" value="F:tubulin binding"/>
    <property type="evidence" value="ECO:0007669"/>
    <property type="project" value="TreeGrafter"/>
</dbReference>
<evidence type="ECO:0000256" key="1">
    <source>
        <dbReference type="ARBA" id="ARBA00006820"/>
    </source>
</evidence>
<organism evidence="9">
    <name type="scientific">Hydatigena taeniaeformis</name>
    <name type="common">Feline tapeworm</name>
    <name type="synonym">Taenia taeniaeformis</name>
    <dbReference type="NCBI Taxonomy" id="6205"/>
    <lineage>
        <taxon>Eukaryota</taxon>
        <taxon>Metazoa</taxon>
        <taxon>Spiralia</taxon>
        <taxon>Lophotrochozoa</taxon>
        <taxon>Platyhelminthes</taxon>
        <taxon>Cestoda</taxon>
        <taxon>Eucestoda</taxon>
        <taxon>Cyclophyllidea</taxon>
        <taxon>Taeniidae</taxon>
        <taxon>Hydatigera</taxon>
    </lineage>
</organism>
<keyword evidence="2" id="KW-0436">Ligase</keyword>
<evidence type="ECO:0000256" key="2">
    <source>
        <dbReference type="ARBA" id="ARBA00022598"/>
    </source>
</evidence>
<dbReference type="GO" id="GO:0070740">
    <property type="term" value="F:tubulin-glutamic acid ligase activity"/>
    <property type="evidence" value="ECO:0007669"/>
    <property type="project" value="TreeGrafter"/>
</dbReference>
<sequence>MQNEGNAEPEARELPEHYVVSRYIDNPYLIGGRKFDLRVYVLVTSVRLFLFHSFKTWGFCMPSYTLNFNTIATAIRIVMINVSFALQMHDVHLTNVAIQKTAPDYDAMKGCKWSICRLRRYMLAKHGYEKVTKLFREINAIFIVSLLSVQKVMISDKHCFELYGYDILVDNTLKPWLLEINASPSLTASSNEDYALKVMRELLYLTTPLKYEIVKLLSDTLDVVDMEGRLSGAERRIGDFDCVWNGGPVAPISNASKTLISELQDGVNHFVSTSLQLPHQIRNLQQGPSGTSTSNRGQQNAGKKALGDWLLLSPLNSDELFYLSNTPRTSARLVVCLRASERMSGEVVSPTSVMAEYACNLEKKQRNLLKRKARLESYKETLRNGGYLTCDQEKAVAEYDSVCQQVDALKETADVITEMQVKVDLVVKENEIRMSALREKYTIDAFRKICPFLELLLKLQLPAVKAAVTKVSSPNHLKALENASKILIFRPPIGFKIDEIDSSNVFKRSAEFLFKLASGAQASANGRAGKARSVTFAELRQICLDLLSDEVVRSALASPLGDIRKDKLEPERSNLPEGGQSAKSQSESVCNVGTSAVPENSSSSTAACLPAEAILNSVIDPLKSNFNFLQVSYFLLLSFLT</sequence>
<dbReference type="PANTHER" id="PTHR12241:SF39">
    <property type="entry name" value="TUBULIN POLYGLUTAMYLASE TTLL9-RELATED"/>
    <property type="match status" value="1"/>
</dbReference>
<keyword evidence="4" id="KW-0067">ATP-binding</keyword>
<gene>
    <name evidence="7" type="ORF">TTAC_LOCUS2906</name>
</gene>
<accession>A0A0R3WQ80</accession>
<dbReference type="STRING" id="6205.A0A0R3WQ80"/>
<keyword evidence="3" id="KW-0547">Nucleotide-binding</keyword>
<dbReference type="GO" id="GO:0000226">
    <property type="term" value="P:microtubule cytoskeleton organization"/>
    <property type="evidence" value="ECO:0007669"/>
    <property type="project" value="TreeGrafter"/>
</dbReference>
<dbReference type="PANTHER" id="PTHR12241">
    <property type="entry name" value="TUBULIN POLYGLUTAMYLASE"/>
    <property type="match status" value="1"/>
</dbReference>
<evidence type="ECO:0000313" key="8">
    <source>
        <dbReference type="Proteomes" id="UP000274429"/>
    </source>
</evidence>
<keyword evidence="8" id="KW-1185">Reference proteome</keyword>
<feature type="region of interest" description="Disordered" evidence="6">
    <location>
        <begin position="567"/>
        <end position="586"/>
    </location>
</feature>
<name>A0A0R3WQ80_HYDTA</name>
<evidence type="ECO:0000313" key="7">
    <source>
        <dbReference type="EMBL" id="VDM21478.1"/>
    </source>
</evidence>
<dbReference type="Proteomes" id="UP000274429">
    <property type="component" value="Unassembled WGS sequence"/>
</dbReference>
<dbReference type="OrthoDB" id="202825at2759"/>
<evidence type="ECO:0000256" key="6">
    <source>
        <dbReference type="SAM" id="MobiDB-lite"/>
    </source>
</evidence>
<dbReference type="AlphaFoldDB" id="A0A0R3WQ80"/>